<protein>
    <recommendedName>
        <fullName evidence="3">Azaphilone pigments biosynthesis cluster protein L N-terminal domain-containing protein</fullName>
    </recommendedName>
</protein>
<evidence type="ECO:0000259" key="3">
    <source>
        <dbReference type="Pfam" id="PF17111"/>
    </source>
</evidence>
<feature type="compositionally biased region" description="Low complexity" evidence="2">
    <location>
        <begin position="276"/>
        <end position="289"/>
    </location>
</feature>
<keyword evidence="1" id="KW-0175">Coiled coil</keyword>
<evidence type="ECO:0000256" key="1">
    <source>
        <dbReference type="SAM" id="Coils"/>
    </source>
</evidence>
<reference evidence="4 5" key="1">
    <citation type="submission" date="2019-10" db="EMBL/GenBank/DDBJ databases">
        <authorList>
            <person name="Palmer J.M."/>
        </authorList>
    </citation>
    <scope>NUCLEOTIDE SEQUENCE [LARGE SCALE GENOMIC DNA]</scope>
    <source>
        <strain evidence="4 5">TWF696</strain>
    </source>
</reference>
<dbReference type="Proteomes" id="UP001375240">
    <property type="component" value="Unassembled WGS sequence"/>
</dbReference>
<evidence type="ECO:0000313" key="4">
    <source>
        <dbReference type="EMBL" id="KAK6359876.1"/>
    </source>
</evidence>
<feature type="region of interest" description="Disordered" evidence="2">
    <location>
        <begin position="579"/>
        <end position="601"/>
    </location>
</feature>
<sequence length="601" mass="65659">MSDPLSVAGSVAGLITIAAATSKLVYQFVSSVVDAPKEVQAITSSLYGMNIALCQIQTLLLDLSYSAQRSTRDLSDLERSIASGVAAFSVVDEELNGVLKATSKQLTVNRVWHQFKYVFEKESVRDALARLEEEKATLQLILTTLNSKAMIDILRTVTSLKRDARESIHILKHLSLQFTKTNRDAIGRSYTSTSTVSLDSVYTQAENGGVQIDSSSTFGFMLTDIAEDSASIVIVPDALSGLECVSTKIVFPSEIETPEDGASVAASVMSLPETLAGASSSNSGNADSARTFARAAQQNPTFQTTLSSYSDPTNRRNTQTSMNSTAGNQSRDLEHEFRQESSFASGRQVSMAQQITTRIQSERLSISDSPSKELKSKSPTDRAVDATTSTAMNGIRQAHPAATLPQLRPNPSQVLSALPLAIHNLYDVTRAYDISSSRARSHARHAKRAELLLGRLCYIDHFASERAIPGSGNGYLEICQNQLHGALKNYTVFIEAAYGPKRKSSLITTIQNLDERADALWAHVEGAMDELDRAINLCLTMQVYENTQKPQPATIAMHDDLLLIISRIEANQLRLEDRLNRGHESEHESEVETRKTSSIHA</sequence>
<evidence type="ECO:0000256" key="2">
    <source>
        <dbReference type="SAM" id="MobiDB-lite"/>
    </source>
</evidence>
<feature type="compositionally biased region" description="Basic and acidic residues" evidence="2">
    <location>
        <begin position="579"/>
        <end position="595"/>
    </location>
</feature>
<name>A0AAV9VFF2_9PEZI</name>
<feature type="coiled-coil region" evidence="1">
    <location>
        <begin position="121"/>
        <end position="148"/>
    </location>
</feature>
<dbReference type="Pfam" id="PF17111">
    <property type="entry name" value="PigL_N"/>
    <property type="match status" value="1"/>
</dbReference>
<evidence type="ECO:0000313" key="5">
    <source>
        <dbReference type="Proteomes" id="UP001375240"/>
    </source>
</evidence>
<organism evidence="4 5">
    <name type="scientific">Orbilia brochopaga</name>
    <dbReference type="NCBI Taxonomy" id="3140254"/>
    <lineage>
        <taxon>Eukaryota</taxon>
        <taxon>Fungi</taxon>
        <taxon>Dikarya</taxon>
        <taxon>Ascomycota</taxon>
        <taxon>Pezizomycotina</taxon>
        <taxon>Orbiliomycetes</taxon>
        <taxon>Orbiliales</taxon>
        <taxon>Orbiliaceae</taxon>
        <taxon>Orbilia</taxon>
    </lineage>
</organism>
<dbReference type="EMBL" id="JAVHNQ010000001">
    <property type="protein sequence ID" value="KAK6359876.1"/>
    <property type="molecule type" value="Genomic_DNA"/>
</dbReference>
<dbReference type="AlphaFoldDB" id="A0AAV9VFF2"/>
<proteinExistence type="predicted"/>
<feature type="region of interest" description="Disordered" evidence="2">
    <location>
        <begin position="275"/>
        <end position="384"/>
    </location>
</feature>
<feature type="compositionally biased region" description="Basic and acidic residues" evidence="2">
    <location>
        <begin position="370"/>
        <end position="384"/>
    </location>
</feature>
<feature type="compositionally biased region" description="Polar residues" evidence="2">
    <location>
        <begin position="296"/>
        <end position="330"/>
    </location>
</feature>
<gene>
    <name evidence="4" type="ORF">TWF696_001005</name>
</gene>
<keyword evidence="5" id="KW-1185">Reference proteome</keyword>
<feature type="compositionally biased region" description="Polar residues" evidence="2">
    <location>
        <begin position="340"/>
        <end position="369"/>
    </location>
</feature>
<feature type="domain" description="Azaphilone pigments biosynthesis cluster protein L N-terminal" evidence="3">
    <location>
        <begin position="3"/>
        <end position="148"/>
    </location>
</feature>
<dbReference type="InterPro" id="IPR031348">
    <property type="entry name" value="PigL_N"/>
</dbReference>
<accession>A0AAV9VFF2</accession>
<comment type="caution">
    <text evidence="4">The sequence shown here is derived from an EMBL/GenBank/DDBJ whole genome shotgun (WGS) entry which is preliminary data.</text>
</comment>